<dbReference type="GO" id="GO:0005524">
    <property type="term" value="F:ATP binding"/>
    <property type="evidence" value="ECO:0007669"/>
    <property type="project" value="UniProtKB-UniRule"/>
</dbReference>
<dbReference type="SUPFAM" id="SSF55008">
    <property type="entry name" value="HMA, heavy metal-associated domain"/>
    <property type="match status" value="2"/>
</dbReference>
<dbReference type="InterPro" id="IPR008250">
    <property type="entry name" value="ATPase_P-typ_transduc_dom_A_sf"/>
</dbReference>
<keyword evidence="8 20" id="KW-0479">Metal-binding</keyword>
<evidence type="ECO:0000256" key="18">
    <source>
        <dbReference type="ARBA" id="ARBA00023136"/>
    </source>
</evidence>
<accession>A0A511N9S6</accession>
<comment type="catalytic activity">
    <reaction evidence="19">
        <text>Cu(+)(in) + ATP + H2O = Cu(+)(out) + ADP + phosphate + H(+)</text>
        <dbReference type="Rhea" id="RHEA:25792"/>
        <dbReference type="ChEBI" id="CHEBI:15377"/>
        <dbReference type="ChEBI" id="CHEBI:15378"/>
        <dbReference type="ChEBI" id="CHEBI:30616"/>
        <dbReference type="ChEBI" id="CHEBI:43474"/>
        <dbReference type="ChEBI" id="CHEBI:49552"/>
        <dbReference type="ChEBI" id="CHEBI:456216"/>
        <dbReference type="EC" id="7.2.2.8"/>
    </reaction>
</comment>
<dbReference type="SFLD" id="SFLDS00003">
    <property type="entry name" value="Haloacid_Dehalogenase"/>
    <property type="match status" value="1"/>
</dbReference>
<dbReference type="Proteomes" id="UP000321306">
    <property type="component" value="Unassembled WGS sequence"/>
</dbReference>
<comment type="subcellular location">
    <subcellularLocation>
        <location evidence="1">Cell membrane</location>
        <topology evidence="1">Multi-pass membrane protein</topology>
    </subcellularLocation>
</comment>
<gene>
    <name evidence="22" type="ORF">DC3_51850</name>
</gene>
<keyword evidence="9" id="KW-0677">Repeat</keyword>
<dbReference type="Gene3D" id="3.30.70.100">
    <property type="match status" value="2"/>
</dbReference>
<dbReference type="Pfam" id="PF00122">
    <property type="entry name" value="E1-E2_ATPase"/>
    <property type="match status" value="1"/>
</dbReference>
<dbReference type="SUPFAM" id="SSF56784">
    <property type="entry name" value="HAD-like"/>
    <property type="match status" value="1"/>
</dbReference>
<dbReference type="InterPro" id="IPR036163">
    <property type="entry name" value="HMA_dom_sf"/>
</dbReference>
<dbReference type="NCBIfam" id="TIGR01511">
    <property type="entry name" value="ATPase-IB1_Cu"/>
    <property type="match status" value="1"/>
</dbReference>
<dbReference type="NCBIfam" id="TIGR00003">
    <property type="entry name" value="copper ion binding protein"/>
    <property type="match status" value="2"/>
</dbReference>
<dbReference type="FunFam" id="2.70.150.10:FF:000002">
    <property type="entry name" value="Copper-transporting ATPase 1, putative"/>
    <property type="match status" value="1"/>
</dbReference>
<dbReference type="PRINTS" id="PR00943">
    <property type="entry name" value="CUATPASE"/>
</dbReference>
<dbReference type="OrthoDB" id="73457at2"/>
<feature type="transmembrane region" description="Helical" evidence="20">
    <location>
        <begin position="793"/>
        <end position="812"/>
    </location>
</feature>
<dbReference type="EC" id="7.2.2.8" evidence="3"/>
<feature type="transmembrane region" description="Helical" evidence="20">
    <location>
        <begin position="426"/>
        <end position="448"/>
    </location>
</feature>
<keyword evidence="11" id="KW-0187">Copper transport</keyword>
<feature type="transmembrane region" description="Helical" evidence="20">
    <location>
        <begin position="273"/>
        <end position="292"/>
    </location>
</feature>
<proteinExistence type="inferred from homology"/>
<dbReference type="InterPro" id="IPR017969">
    <property type="entry name" value="Heavy-metal-associated_CS"/>
</dbReference>
<dbReference type="GO" id="GO:0005886">
    <property type="term" value="C:plasma membrane"/>
    <property type="evidence" value="ECO:0007669"/>
    <property type="project" value="UniProtKB-SubCell"/>
</dbReference>
<evidence type="ECO:0000313" key="22">
    <source>
        <dbReference type="EMBL" id="GEM49550.1"/>
    </source>
</evidence>
<dbReference type="SUPFAM" id="SSF81665">
    <property type="entry name" value="Calcium ATPase, transmembrane domain M"/>
    <property type="match status" value="1"/>
</dbReference>
<keyword evidence="12 20" id="KW-0067">ATP-binding</keyword>
<dbReference type="FunFam" id="3.40.50.1000:FF:000144">
    <property type="entry name" value="copper-transporting ATPase 1 isoform X2"/>
    <property type="match status" value="1"/>
</dbReference>
<evidence type="ECO:0000256" key="6">
    <source>
        <dbReference type="ARBA" id="ARBA00022553"/>
    </source>
</evidence>
<evidence type="ECO:0000256" key="15">
    <source>
        <dbReference type="ARBA" id="ARBA00022989"/>
    </source>
</evidence>
<dbReference type="EMBL" id="BJXB01000037">
    <property type="protein sequence ID" value="GEM49550.1"/>
    <property type="molecule type" value="Genomic_DNA"/>
</dbReference>
<dbReference type="Gene3D" id="3.40.1110.10">
    <property type="entry name" value="Calcium-transporting ATPase, cytoplasmic domain N"/>
    <property type="match status" value="1"/>
</dbReference>
<protein>
    <recommendedName>
        <fullName evidence="3">P-type Cu(+) transporter</fullName>
        <ecNumber evidence="3">7.2.2.8</ecNumber>
    </recommendedName>
</protein>
<dbReference type="GO" id="GO:0140581">
    <property type="term" value="F:P-type monovalent copper transporter activity"/>
    <property type="evidence" value="ECO:0007669"/>
    <property type="project" value="UniProtKB-EC"/>
</dbReference>
<dbReference type="PANTHER" id="PTHR43520:SF8">
    <property type="entry name" value="P-TYPE CU(+) TRANSPORTER"/>
    <property type="match status" value="1"/>
</dbReference>
<evidence type="ECO:0000256" key="16">
    <source>
        <dbReference type="ARBA" id="ARBA00023008"/>
    </source>
</evidence>
<dbReference type="GO" id="GO:0016887">
    <property type="term" value="F:ATP hydrolysis activity"/>
    <property type="evidence" value="ECO:0007669"/>
    <property type="project" value="InterPro"/>
</dbReference>
<dbReference type="PANTHER" id="PTHR43520">
    <property type="entry name" value="ATP7, ISOFORM B"/>
    <property type="match status" value="1"/>
</dbReference>
<dbReference type="InterPro" id="IPR044492">
    <property type="entry name" value="P_typ_ATPase_HD_dom"/>
</dbReference>
<dbReference type="InterPro" id="IPR018303">
    <property type="entry name" value="ATPase_P-typ_P_site"/>
</dbReference>
<dbReference type="PROSITE" id="PS01047">
    <property type="entry name" value="HMA_1"/>
    <property type="match status" value="2"/>
</dbReference>
<evidence type="ECO:0000256" key="20">
    <source>
        <dbReference type="RuleBase" id="RU362081"/>
    </source>
</evidence>
<dbReference type="GO" id="GO:0043682">
    <property type="term" value="F:P-type divalent copper transporter activity"/>
    <property type="evidence" value="ECO:0007669"/>
    <property type="project" value="TreeGrafter"/>
</dbReference>
<keyword evidence="5 20" id="KW-1003">Cell membrane</keyword>
<evidence type="ECO:0000256" key="13">
    <source>
        <dbReference type="ARBA" id="ARBA00022842"/>
    </source>
</evidence>
<feature type="transmembrane region" description="Helical" evidence="20">
    <location>
        <begin position="767"/>
        <end position="787"/>
    </location>
</feature>
<keyword evidence="14" id="KW-1278">Translocase</keyword>
<feature type="domain" description="HMA" evidence="21">
    <location>
        <begin position="71"/>
        <end position="137"/>
    </location>
</feature>
<comment type="caution">
    <text evidence="22">The sequence shown here is derived from an EMBL/GenBank/DDBJ whole genome shotgun (WGS) entry which is preliminary data.</text>
</comment>
<evidence type="ECO:0000256" key="10">
    <source>
        <dbReference type="ARBA" id="ARBA00022741"/>
    </source>
</evidence>
<dbReference type="FunFam" id="3.30.70.100:FF:000005">
    <property type="entry name" value="Copper-exporting P-type ATPase A"/>
    <property type="match status" value="2"/>
</dbReference>
<keyword evidence="18 20" id="KW-0472">Membrane</keyword>
<dbReference type="InterPro" id="IPR027256">
    <property type="entry name" value="P-typ_ATPase_IB"/>
</dbReference>
<dbReference type="AlphaFoldDB" id="A0A511N9S6"/>
<dbReference type="SUPFAM" id="SSF81653">
    <property type="entry name" value="Calcium ATPase, transduction domain A"/>
    <property type="match status" value="1"/>
</dbReference>
<keyword evidence="10 20" id="KW-0547">Nucleotide-binding</keyword>
<comment type="similarity">
    <text evidence="2 20">Belongs to the cation transport ATPase (P-type) (TC 3.A.3) family. Type IB subfamily.</text>
</comment>
<evidence type="ECO:0000256" key="12">
    <source>
        <dbReference type="ARBA" id="ARBA00022840"/>
    </source>
</evidence>
<dbReference type="Gene3D" id="3.40.50.1000">
    <property type="entry name" value="HAD superfamily/HAD-like"/>
    <property type="match status" value="1"/>
</dbReference>
<evidence type="ECO:0000259" key="21">
    <source>
        <dbReference type="PROSITE" id="PS50846"/>
    </source>
</evidence>
<evidence type="ECO:0000256" key="14">
    <source>
        <dbReference type="ARBA" id="ARBA00022967"/>
    </source>
</evidence>
<dbReference type="InterPro" id="IPR006122">
    <property type="entry name" value="HMA_Cu_ion-bd"/>
</dbReference>
<dbReference type="InterPro" id="IPR023298">
    <property type="entry name" value="ATPase_P-typ_TM_dom_sf"/>
</dbReference>
<evidence type="ECO:0000256" key="3">
    <source>
        <dbReference type="ARBA" id="ARBA00012517"/>
    </source>
</evidence>
<dbReference type="PROSITE" id="PS50846">
    <property type="entry name" value="HMA_2"/>
    <property type="match status" value="2"/>
</dbReference>
<dbReference type="PRINTS" id="PR00942">
    <property type="entry name" value="CUATPASEI"/>
</dbReference>
<keyword evidence="16" id="KW-0186">Copper</keyword>
<keyword evidence="13" id="KW-0460">Magnesium</keyword>
<feature type="transmembrane region" description="Helical" evidence="20">
    <location>
        <begin position="164"/>
        <end position="185"/>
    </location>
</feature>
<evidence type="ECO:0000256" key="4">
    <source>
        <dbReference type="ARBA" id="ARBA00022448"/>
    </source>
</evidence>
<name>A0A511N9S6_DEIC1</name>
<reference evidence="22 23" key="1">
    <citation type="submission" date="2019-07" db="EMBL/GenBank/DDBJ databases">
        <title>Whole genome shotgun sequence of Deinococcus cellulosilyticus NBRC 106333.</title>
        <authorList>
            <person name="Hosoyama A."/>
            <person name="Uohara A."/>
            <person name="Ohji S."/>
            <person name="Ichikawa N."/>
        </authorList>
    </citation>
    <scope>NUCLEOTIDE SEQUENCE [LARGE SCALE GENOMIC DNA]</scope>
    <source>
        <strain evidence="22 23">NBRC 106333</strain>
    </source>
</reference>
<dbReference type="InterPro" id="IPR059000">
    <property type="entry name" value="ATPase_P-type_domA"/>
</dbReference>
<dbReference type="InterPro" id="IPR001757">
    <property type="entry name" value="P_typ_ATPase"/>
</dbReference>
<keyword evidence="15 20" id="KW-1133">Transmembrane helix</keyword>
<keyword evidence="6" id="KW-0597">Phosphoprotein</keyword>
<evidence type="ECO:0000256" key="7">
    <source>
        <dbReference type="ARBA" id="ARBA00022692"/>
    </source>
</evidence>
<dbReference type="CDD" id="cd02094">
    <property type="entry name" value="P-type_ATPase_Cu-like"/>
    <property type="match status" value="1"/>
</dbReference>
<feature type="transmembrane region" description="Helical" evidence="20">
    <location>
        <begin position="454"/>
        <end position="477"/>
    </location>
</feature>
<feature type="transmembrane region" description="Helical" evidence="20">
    <location>
        <begin position="205"/>
        <end position="224"/>
    </location>
</feature>
<dbReference type="NCBIfam" id="TIGR01525">
    <property type="entry name" value="ATPase-IB_hvy"/>
    <property type="match status" value="1"/>
</dbReference>
<feature type="domain" description="HMA" evidence="21">
    <location>
        <begin position="3"/>
        <end position="69"/>
    </location>
</feature>
<dbReference type="SFLD" id="SFLDF00027">
    <property type="entry name" value="p-type_atpase"/>
    <property type="match status" value="1"/>
</dbReference>
<dbReference type="InterPro" id="IPR023214">
    <property type="entry name" value="HAD_sf"/>
</dbReference>
<dbReference type="InterPro" id="IPR036412">
    <property type="entry name" value="HAD-like_sf"/>
</dbReference>
<dbReference type="GO" id="GO:0005507">
    <property type="term" value="F:copper ion binding"/>
    <property type="evidence" value="ECO:0007669"/>
    <property type="project" value="InterPro"/>
</dbReference>
<dbReference type="InterPro" id="IPR023299">
    <property type="entry name" value="ATPase_P-typ_cyto_dom_N"/>
</dbReference>
<keyword evidence="17" id="KW-0406">Ion transport</keyword>
<dbReference type="PROSITE" id="PS00154">
    <property type="entry name" value="ATPASE_E1_E2"/>
    <property type="match status" value="1"/>
</dbReference>
<organism evidence="22 23">
    <name type="scientific">Deinococcus cellulosilyticus (strain DSM 18568 / NBRC 106333 / KACC 11606 / 5516J-15)</name>
    <dbReference type="NCBI Taxonomy" id="1223518"/>
    <lineage>
        <taxon>Bacteria</taxon>
        <taxon>Thermotogati</taxon>
        <taxon>Deinococcota</taxon>
        <taxon>Deinococci</taxon>
        <taxon>Deinococcales</taxon>
        <taxon>Deinococcaceae</taxon>
        <taxon>Deinococcus</taxon>
    </lineage>
</organism>
<dbReference type="NCBIfam" id="TIGR01494">
    <property type="entry name" value="ATPase_P-type"/>
    <property type="match status" value="1"/>
</dbReference>
<evidence type="ECO:0000256" key="2">
    <source>
        <dbReference type="ARBA" id="ARBA00006024"/>
    </source>
</evidence>
<dbReference type="CDD" id="cd00371">
    <property type="entry name" value="HMA"/>
    <property type="match status" value="2"/>
</dbReference>
<evidence type="ECO:0000256" key="19">
    <source>
        <dbReference type="ARBA" id="ARBA00049289"/>
    </source>
</evidence>
<sequence length="842" mass="89413">MSTTIELGVQGMTCAACVGRVERGLKKVEGVEDVGVNLATERAVITFDEGKTSPQALIEKVKDVGYEAVVSDIELPISGMTCANCVSRVERALKKQQGVLSASVNLASERATVHYLPTTVSPAQLKQAVRDAGYEVIETQQGTQQEDAEKKAREEELRKLKNQLTVASVFSIPLFLIAMVPMLYMPIHMWLMDRLGHWPGPWGDIMGMNLLMLALATPVQFGPGMRFYRGGWKALKHRSPDMNTLVMIGTTAAFVYSVVATFFPGIFPKGTAHVYYEASGVVITLVLLGKYFEAIAKGKSSEAMKKLLSLQAKSARVIRNGQEMEISVDDVRLMEQILVRPGEKIPVDGEVLEGQSFVDESMITGEPIPVEKTKSSKVTGGTINQHGVLTFKATRIGADTALAQIIKLVERAQGSKPPIQGLADKVVAVFVPIVLVIAVLTFLLWLIFGGENALSNALVHTVAVLIIACPCAMGLATPTSIMVGTGKAAELGVLFKNGEALEMLQKADIVAVDKTGTLTEGKPTLTDFVVQPGFNERDVLALVASAERSSEHPVADAIVKGAELRGVDLLKADSFNAVPGFGLEASVSGRKVQVGADRYMAKLGLDVSSFTQQAQNLGNEGKTPLYAAVDGKLAAIIAVSDPIKSSTPEAIKALQSMGLKVAMITGDNKNTAEAIGRQLGIDQVLAEVLPSGKADAVKTLQQQGKVIFVGDGINDAPALAQADVGLAIGTGTDVAIETADVILMAGDMRGVPNAISLSKSTLKNIKFNLFWAFAYNIVLIPVAAGVVQSTLGWSLSPVLAAAAMGLSSVFVLTNALRLRSFRPPVNVQDAGQNPVSSRTVQA</sequence>
<evidence type="ECO:0000256" key="9">
    <source>
        <dbReference type="ARBA" id="ARBA00022737"/>
    </source>
</evidence>
<keyword evidence="4" id="KW-0813">Transport</keyword>
<dbReference type="Gene3D" id="2.70.150.10">
    <property type="entry name" value="Calcium-transporting ATPase, cytoplasmic transduction domain A"/>
    <property type="match status" value="1"/>
</dbReference>
<evidence type="ECO:0000256" key="11">
    <source>
        <dbReference type="ARBA" id="ARBA00022796"/>
    </source>
</evidence>
<evidence type="ECO:0000256" key="17">
    <source>
        <dbReference type="ARBA" id="ARBA00023065"/>
    </source>
</evidence>
<evidence type="ECO:0000256" key="8">
    <source>
        <dbReference type="ARBA" id="ARBA00022723"/>
    </source>
</evidence>
<dbReference type="InterPro" id="IPR006121">
    <property type="entry name" value="HMA_dom"/>
</dbReference>
<evidence type="ECO:0000256" key="5">
    <source>
        <dbReference type="ARBA" id="ARBA00022475"/>
    </source>
</evidence>
<dbReference type="PRINTS" id="PR00119">
    <property type="entry name" value="CATATPASE"/>
</dbReference>
<evidence type="ECO:0000256" key="1">
    <source>
        <dbReference type="ARBA" id="ARBA00004651"/>
    </source>
</evidence>
<keyword evidence="7 20" id="KW-0812">Transmembrane</keyword>
<keyword evidence="23" id="KW-1185">Reference proteome</keyword>
<dbReference type="SFLD" id="SFLDG00002">
    <property type="entry name" value="C1.7:_P-type_atpase_like"/>
    <property type="match status" value="1"/>
</dbReference>
<feature type="transmembrane region" description="Helical" evidence="20">
    <location>
        <begin position="245"/>
        <end position="267"/>
    </location>
</feature>
<dbReference type="GO" id="GO:0055070">
    <property type="term" value="P:copper ion homeostasis"/>
    <property type="evidence" value="ECO:0007669"/>
    <property type="project" value="TreeGrafter"/>
</dbReference>
<dbReference type="Pfam" id="PF00702">
    <property type="entry name" value="Hydrolase"/>
    <property type="match status" value="1"/>
</dbReference>
<dbReference type="RefSeq" id="WP_146890312.1">
    <property type="nucleotide sequence ID" value="NZ_BJXB01000037.1"/>
</dbReference>
<evidence type="ECO:0000313" key="23">
    <source>
        <dbReference type="Proteomes" id="UP000321306"/>
    </source>
</evidence>
<dbReference type="Pfam" id="PF00403">
    <property type="entry name" value="HMA"/>
    <property type="match status" value="2"/>
</dbReference>